<proteinExistence type="predicted"/>
<feature type="region of interest" description="Disordered" evidence="1">
    <location>
        <begin position="144"/>
        <end position="174"/>
    </location>
</feature>
<dbReference type="AlphaFoldDB" id="A0A8K0TBD9"/>
<evidence type="ECO:0000313" key="2">
    <source>
        <dbReference type="EMBL" id="KAH7358780.1"/>
    </source>
</evidence>
<organism evidence="2 3">
    <name type="scientific">Plectosphaerella cucumerina</name>
    <dbReference type="NCBI Taxonomy" id="40658"/>
    <lineage>
        <taxon>Eukaryota</taxon>
        <taxon>Fungi</taxon>
        <taxon>Dikarya</taxon>
        <taxon>Ascomycota</taxon>
        <taxon>Pezizomycotina</taxon>
        <taxon>Sordariomycetes</taxon>
        <taxon>Hypocreomycetidae</taxon>
        <taxon>Glomerellales</taxon>
        <taxon>Plectosphaerellaceae</taxon>
        <taxon>Plectosphaerella</taxon>
    </lineage>
</organism>
<reference evidence="2" key="1">
    <citation type="journal article" date="2021" name="Nat. Commun.">
        <title>Genetic determinants of endophytism in the Arabidopsis root mycobiome.</title>
        <authorList>
            <person name="Mesny F."/>
            <person name="Miyauchi S."/>
            <person name="Thiergart T."/>
            <person name="Pickel B."/>
            <person name="Atanasova L."/>
            <person name="Karlsson M."/>
            <person name="Huettel B."/>
            <person name="Barry K.W."/>
            <person name="Haridas S."/>
            <person name="Chen C."/>
            <person name="Bauer D."/>
            <person name="Andreopoulos W."/>
            <person name="Pangilinan J."/>
            <person name="LaButti K."/>
            <person name="Riley R."/>
            <person name="Lipzen A."/>
            <person name="Clum A."/>
            <person name="Drula E."/>
            <person name="Henrissat B."/>
            <person name="Kohler A."/>
            <person name="Grigoriev I.V."/>
            <person name="Martin F.M."/>
            <person name="Hacquard S."/>
        </authorList>
    </citation>
    <scope>NUCLEOTIDE SEQUENCE</scope>
    <source>
        <strain evidence="2">MPI-CAGE-AT-0016</strain>
    </source>
</reference>
<name>A0A8K0TBD9_9PEZI</name>
<evidence type="ECO:0000313" key="3">
    <source>
        <dbReference type="Proteomes" id="UP000813385"/>
    </source>
</evidence>
<keyword evidence="3" id="KW-1185">Reference proteome</keyword>
<evidence type="ECO:0000256" key="1">
    <source>
        <dbReference type="SAM" id="MobiDB-lite"/>
    </source>
</evidence>
<comment type="caution">
    <text evidence="2">The sequence shown here is derived from an EMBL/GenBank/DDBJ whole genome shotgun (WGS) entry which is preliminary data.</text>
</comment>
<dbReference type="Proteomes" id="UP000813385">
    <property type="component" value="Unassembled WGS sequence"/>
</dbReference>
<gene>
    <name evidence="2" type="ORF">B0T11DRAFT_299794</name>
</gene>
<feature type="compositionally biased region" description="Polar residues" evidence="1">
    <location>
        <begin position="153"/>
        <end position="165"/>
    </location>
</feature>
<dbReference type="EMBL" id="JAGPXD010000004">
    <property type="protein sequence ID" value="KAH7358780.1"/>
    <property type="molecule type" value="Genomic_DNA"/>
</dbReference>
<accession>A0A8K0TBD9</accession>
<sequence>MCISRQIYFNRCGHLQKEWSHCSRYVAEARKLRYKFFPCLFSLTCPSTTKYMGWQDPGSCGRCLGRERIADWLCCLGGAPEEPAPQESVVLPNGGGYPVAALAVMPQGQLSSGRTSFSTQAVDVYGEPKRYSWLELKPLPLVPGTAQGPRAQDSATAGQEESSTAGAKASRDDVWPEGMSIEEYMEEVELLWKRASMKQGK</sequence>
<dbReference type="OrthoDB" id="10379716at2759"/>
<protein>
    <submittedName>
        <fullName evidence="2">Uncharacterized protein</fullName>
    </submittedName>
</protein>